<reference evidence="2 3" key="1">
    <citation type="journal article" date="2008" name="Biol. Direct">
        <title>Complete genome sequence of the extremely acidophilic methanotroph isolate V4, Methylacidiphilum infernorum, a representative of the bacterial phylum Verrucomicrobia.</title>
        <authorList>
            <person name="Hou S."/>
            <person name="Makarova K.S."/>
            <person name="Saw J.H."/>
            <person name="Senin P."/>
            <person name="Ly B.V."/>
            <person name="Zhou Z."/>
            <person name="Ren Y."/>
            <person name="Wang J."/>
            <person name="Galperin M.Y."/>
            <person name="Omelchenko M.V."/>
            <person name="Wolf Y.I."/>
            <person name="Yutin N."/>
            <person name="Koonin E.V."/>
            <person name="Stott M.B."/>
            <person name="Mountain B.W."/>
            <person name="Crowe M.A."/>
            <person name="Smirnova A.V."/>
            <person name="Dunfield P.F."/>
            <person name="Feng L."/>
            <person name="Wang L."/>
            <person name="Alam M."/>
        </authorList>
    </citation>
    <scope>NUCLEOTIDE SEQUENCE [LARGE SCALE GENOMIC DNA]</scope>
    <source>
        <strain evidence="3">Isolate V4</strain>
    </source>
</reference>
<feature type="region of interest" description="Disordered" evidence="1">
    <location>
        <begin position="18"/>
        <end position="37"/>
    </location>
</feature>
<dbReference type="HOGENOM" id="CLU_3345813_0_0_0"/>
<gene>
    <name evidence="2" type="ordered locus">Minf_2474</name>
</gene>
<proteinExistence type="predicted"/>
<dbReference type="KEGG" id="min:Minf_2474"/>
<organism evidence="2 3">
    <name type="scientific">Methylacidiphilum infernorum (isolate V4)</name>
    <name type="common">Methylokorus infernorum (strain V4)</name>
    <dbReference type="NCBI Taxonomy" id="481448"/>
    <lineage>
        <taxon>Bacteria</taxon>
        <taxon>Pseudomonadati</taxon>
        <taxon>Verrucomicrobiota</taxon>
        <taxon>Methylacidiphilae</taxon>
        <taxon>Methylacidiphilales</taxon>
        <taxon>Methylacidiphilaceae</taxon>
        <taxon>Methylacidiphilum (ex Ratnadevi et al. 2023)</taxon>
    </lineage>
</organism>
<name>B3E1F1_METI4</name>
<evidence type="ECO:0000256" key="1">
    <source>
        <dbReference type="SAM" id="MobiDB-lite"/>
    </source>
</evidence>
<protein>
    <submittedName>
        <fullName evidence="2">Uncharacterized protein</fullName>
    </submittedName>
</protein>
<accession>B3E1F1</accession>
<sequence length="37" mass="4421">MYLPIKPVPPETRMVAIQNEVKRQRKDKNSLNQKIKE</sequence>
<evidence type="ECO:0000313" key="3">
    <source>
        <dbReference type="Proteomes" id="UP000009149"/>
    </source>
</evidence>
<dbReference type="Proteomes" id="UP000009149">
    <property type="component" value="Chromosome"/>
</dbReference>
<dbReference type="EMBL" id="CP000975">
    <property type="protein sequence ID" value="ACD84528.1"/>
    <property type="molecule type" value="Genomic_DNA"/>
</dbReference>
<dbReference type="AlphaFoldDB" id="B3E1F1"/>
<evidence type="ECO:0000313" key="2">
    <source>
        <dbReference type="EMBL" id="ACD84528.1"/>
    </source>
</evidence>